<dbReference type="SUPFAM" id="SSF49354">
    <property type="entry name" value="PapD-like"/>
    <property type="match status" value="1"/>
</dbReference>
<feature type="domain" description="MSP" evidence="7">
    <location>
        <begin position="16"/>
        <end position="100"/>
    </location>
</feature>
<dbReference type="EMBL" id="CALNXI010002858">
    <property type="protein sequence ID" value="CAH3191141.1"/>
    <property type="molecule type" value="Genomic_DNA"/>
</dbReference>
<comment type="subcellular location">
    <subcellularLocation>
        <location evidence="1">Membrane</location>
        <topology evidence="1">Multi-pass membrane protein</topology>
    </subcellularLocation>
</comment>
<dbReference type="InterPro" id="IPR013783">
    <property type="entry name" value="Ig-like_fold"/>
</dbReference>
<protein>
    <recommendedName>
        <fullName evidence="7">MSP domain-containing protein</fullName>
    </recommendedName>
</protein>
<feature type="transmembrane region" description="Helical" evidence="6">
    <location>
        <begin position="199"/>
        <end position="215"/>
    </location>
</feature>
<evidence type="ECO:0000256" key="3">
    <source>
        <dbReference type="ARBA" id="ARBA00022989"/>
    </source>
</evidence>
<keyword evidence="2 6" id="KW-0812">Transmembrane</keyword>
<organism evidence="8 9">
    <name type="scientific">Porites evermanni</name>
    <dbReference type="NCBI Taxonomy" id="104178"/>
    <lineage>
        <taxon>Eukaryota</taxon>
        <taxon>Metazoa</taxon>
        <taxon>Cnidaria</taxon>
        <taxon>Anthozoa</taxon>
        <taxon>Hexacorallia</taxon>
        <taxon>Scleractinia</taxon>
        <taxon>Fungiina</taxon>
        <taxon>Poritidae</taxon>
        <taxon>Porites</taxon>
    </lineage>
</organism>
<accession>A0ABN8SHL6</accession>
<reference evidence="8 9" key="1">
    <citation type="submission" date="2022-05" db="EMBL/GenBank/DDBJ databases">
        <authorList>
            <consortium name="Genoscope - CEA"/>
            <person name="William W."/>
        </authorList>
    </citation>
    <scope>NUCLEOTIDE SEQUENCE [LARGE SCALE GENOMIC DNA]</scope>
</reference>
<comment type="caution">
    <text evidence="8">The sequence shown here is derived from an EMBL/GenBank/DDBJ whole genome shotgun (WGS) entry which is preliminary data.</text>
</comment>
<dbReference type="InterPro" id="IPR008962">
    <property type="entry name" value="PapD-like_sf"/>
</dbReference>
<dbReference type="PANTHER" id="PTHR34441">
    <property type="entry name" value="MOTILE SPERM DOMAIN-CONTAINING PROTEIN 1"/>
    <property type="match status" value="1"/>
</dbReference>
<dbReference type="CDD" id="cd21109">
    <property type="entry name" value="SPASM"/>
    <property type="match status" value="1"/>
</dbReference>
<proteinExistence type="predicted"/>
<evidence type="ECO:0000256" key="4">
    <source>
        <dbReference type="ARBA" id="ARBA00023136"/>
    </source>
</evidence>
<dbReference type="Gene3D" id="2.60.40.10">
    <property type="entry name" value="Immunoglobulins"/>
    <property type="match status" value="1"/>
</dbReference>
<evidence type="ECO:0000313" key="8">
    <source>
        <dbReference type="EMBL" id="CAH3191141.1"/>
    </source>
</evidence>
<evidence type="ECO:0000256" key="2">
    <source>
        <dbReference type="ARBA" id="ARBA00022692"/>
    </source>
</evidence>
<dbReference type="InterPro" id="IPR000535">
    <property type="entry name" value="MSP_dom"/>
</dbReference>
<dbReference type="Pfam" id="PF00635">
    <property type="entry name" value="Motile_Sperm"/>
    <property type="match status" value="1"/>
</dbReference>
<dbReference type="Proteomes" id="UP001159427">
    <property type="component" value="Unassembled WGS sequence"/>
</dbReference>
<dbReference type="PANTHER" id="PTHR34441:SF1">
    <property type="entry name" value="MOTILE SPERM DOMAIN-CONTAINING 1"/>
    <property type="match status" value="1"/>
</dbReference>
<evidence type="ECO:0000313" key="9">
    <source>
        <dbReference type="Proteomes" id="UP001159427"/>
    </source>
</evidence>
<evidence type="ECO:0000259" key="7">
    <source>
        <dbReference type="Pfam" id="PF00635"/>
    </source>
</evidence>
<feature type="region of interest" description="Disordered" evidence="5">
    <location>
        <begin position="118"/>
        <end position="143"/>
    </location>
</feature>
<evidence type="ECO:0000256" key="5">
    <source>
        <dbReference type="SAM" id="MobiDB-lite"/>
    </source>
</evidence>
<feature type="compositionally biased region" description="Basic and acidic residues" evidence="5">
    <location>
        <begin position="120"/>
        <end position="131"/>
    </location>
</feature>
<keyword evidence="4 6" id="KW-0472">Membrane</keyword>
<sequence length="217" mass="24365">MRSLQPSHFTDGSLPVFVFPQSLTFYADEQASHKQVLTVYNPYEFALRFKVLCTAPSRYIVVDSDGVIKPRCCIDIVIRHIDIQPGITQQDKFRLHIFEHGLQDVIGKKEIIAVLQPSRTEPKQKSKERPSTRRGTQRIGSSSVTVEQFADSGFGGQNAPSLWVIMMAVVCIIALMLPLEGEKQRSDLIPQYLHLSVNQKLLAAFILGLITMAILKT</sequence>
<gene>
    <name evidence="8" type="ORF">PEVE_00021334</name>
</gene>
<evidence type="ECO:0000256" key="1">
    <source>
        <dbReference type="ARBA" id="ARBA00004141"/>
    </source>
</evidence>
<keyword evidence="3 6" id="KW-1133">Transmembrane helix</keyword>
<evidence type="ECO:0000256" key="6">
    <source>
        <dbReference type="SAM" id="Phobius"/>
    </source>
</evidence>
<keyword evidence="9" id="KW-1185">Reference proteome</keyword>
<dbReference type="InterPro" id="IPR039283">
    <property type="entry name" value="MOSPD1/3"/>
</dbReference>
<name>A0ABN8SHL6_9CNID</name>
<feature type="transmembrane region" description="Helical" evidence="6">
    <location>
        <begin position="162"/>
        <end position="179"/>
    </location>
</feature>